<gene>
    <name evidence="1" type="ORF">EYF80_059333</name>
</gene>
<sequence length="17" mass="1688">MVHRLAAGGLGSPVIPI</sequence>
<evidence type="ECO:0000313" key="1">
    <source>
        <dbReference type="EMBL" id="TNN30515.1"/>
    </source>
</evidence>
<proteinExistence type="predicted"/>
<reference evidence="1 2" key="1">
    <citation type="submission" date="2019-03" db="EMBL/GenBank/DDBJ databases">
        <title>First draft genome of Liparis tanakae, snailfish: a comprehensive survey of snailfish specific genes.</title>
        <authorList>
            <person name="Kim W."/>
            <person name="Song I."/>
            <person name="Jeong J.-H."/>
            <person name="Kim D."/>
            <person name="Kim S."/>
            <person name="Ryu S."/>
            <person name="Song J.Y."/>
            <person name="Lee S.K."/>
        </authorList>
    </citation>
    <scope>NUCLEOTIDE SEQUENCE [LARGE SCALE GENOMIC DNA]</scope>
    <source>
        <tissue evidence="1">Muscle</tissue>
    </source>
</reference>
<dbReference type="AlphaFoldDB" id="A0A4Z2EP25"/>
<name>A0A4Z2EP25_9TELE</name>
<dbReference type="EMBL" id="SRLO01004404">
    <property type="protein sequence ID" value="TNN30515.1"/>
    <property type="molecule type" value="Genomic_DNA"/>
</dbReference>
<evidence type="ECO:0000313" key="2">
    <source>
        <dbReference type="Proteomes" id="UP000314294"/>
    </source>
</evidence>
<protein>
    <submittedName>
        <fullName evidence="1">Uncharacterized protein</fullName>
    </submittedName>
</protein>
<comment type="caution">
    <text evidence="1">The sequence shown here is derived from an EMBL/GenBank/DDBJ whole genome shotgun (WGS) entry which is preliminary data.</text>
</comment>
<accession>A0A4Z2EP25</accession>
<keyword evidence="2" id="KW-1185">Reference proteome</keyword>
<dbReference type="Proteomes" id="UP000314294">
    <property type="component" value="Unassembled WGS sequence"/>
</dbReference>
<organism evidence="1 2">
    <name type="scientific">Liparis tanakae</name>
    <name type="common">Tanaka's snailfish</name>
    <dbReference type="NCBI Taxonomy" id="230148"/>
    <lineage>
        <taxon>Eukaryota</taxon>
        <taxon>Metazoa</taxon>
        <taxon>Chordata</taxon>
        <taxon>Craniata</taxon>
        <taxon>Vertebrata</taxon>
        <taxon>Euteleostomi</taxon>
        <taxon>Actinopterygii</taxon>
        <taxon>Neopterygii</taxon>
        <taxon>Teleostei</taxon>
        <taxon>Neoteleostei</taxon>
        <taxon>Acanthomorphata</taxon>
        <taxon>Eupercaria</taxon>
        <taxon>Perciformes</taxon>
        <taxon>Cottioidei</taxon>
        <taxon>Cottales</taxon>
        <taxon>Liparidae</taxon>
        <taxon>Liparis</taxon>
    </lineage>
</organism>